<protein>
    <submittedName>
        <fullName evidence="1">Uncharacterized protein</fullName>
    </submittedName>
</protein>
<proteinExistence type="predicted"/>
<comment type="caution">
    <text evidence="1">The sequence shown here is derived from an EMBL/GenBank/DDBJ whole genome shotgun (WGS) entry which is preliminary data.</text>
</comment>
<dbReference type="EMBL" id="JAUKVY010000027">
    <property type="protein sequence ID" value="MDO1536318.1"/>
    <property type="molecule type" value="Genomic_DNA"/>
</dbReference>
<dbReference type="RefSeq" id="WP_301814325.1">
    <property type="nucleotide sequence ID" value="NZ_JAUJZH010000027.1"/>
</dbReference>
<organism evidence="1 2">
    <name type="scientific">Variovorax ginsengisoli</name>
    <dbReference type="NCBI Taxonomy" id="363844"/>
    <lineage>
        <taxon>Bacteria</taxon>
        <taxon>Pseudomonadati</taxon>
        <taxon>Pseudomonadota</taxon>
        <taxon>Betaproteobacteria</taxon>
        <taxon>Burkholderiales</taxon>
        <taxon>Comamonadaceae</taxon>
        <taxon>Variovorax</taxon>
    </lineage>
</organism>
<evidence type="ECO:0000313" key="2">
    <source>
        <dbReference type="Proteomes" id="UP001169027"/>
    </source>
</evidence>
<evidence type="ECO:0000313" key="1">
    <source>
        <dbReference type="EMBL" id="MDO1536318.1"/>
    </source>
</evidence>
<accession>A0ABT8SBW4</accession>
<dbReference type="Proteomes" id="UP001169027">
    <property type="component" value="Unassembled WGS sequence"/>
</dbReference>
<name>A0ABT8SBW4_9BURK</name>
<sequence length="73" mass="8077">MPDNLGTPLFSRSPALLRMPSWLGRGVHEEHELAFEPGDYKITPGDRWTVTLLKSGETVYSGIGPVEIVRVKA</sequence>
<keyword evidence="2" id="KW-1185">Reference proteome</keyword>
<reference evidence="1" key="1">
    <citation type="submission" date="2023-06" db="EMBL/GenBank/DDBJ databases">
        <authorList>
            <person name="Jiang Y."/>
            <person name="Liu Q."/>
        </authorList>
    </citation>
    <scope>NUCLEOTIDE SEQUENCE</scope>
    <source>
        <strain evidence="1">CGMCC 1.12090</strain>
    </source>
</reference>
<gene>
    <name evidence="1" type="ORF">Q2T77_28930</name>
</gene>